<name>A0AAE5C9Q2_9BACT</name>
<dbReference type="InterPro" id="IPR000182">
    <property type="entry name" value="GNAT_dom"/>
</dbReference>
<accession>A0AAE5C9Q2</accession>
<reference evidence="2 3" key="1">
    <citation type="submission" date="2020-01" db="EMBL/GenBank/DDBJ databases">
        <title>Genomes assembled from Gulf of Kutch pelagic sediment metagenomes.</title>
        <authorList>
            <person name="Chandrashekar M."/>
            <person name="Mahajan M.S."/>
            <person name="Dave K.J."/>
            <person name="Vatsa P."/>
            <person name="Nathani N.M."/>
        </authorList>
    </citation>
    <scope>NUCLEOTIDE SEQUENCE [LARGE SCALE GENOMIC DNA]</scope>
    <source>
        <strain evidence="2">KS3-K002</strain>
    </source>
</reference>
<dbReference type="Proteomes" id="UP000702544">
    <property type="component" value="Unassembled WGS sequence"/>
</dbReference>
<gene>
    <name evidence="2" type="ORF">GWO12_00925</name>
</gene>
<protein>
    <submittedName>
        <fullName evidence="2">GNAT family N-acetyltransferase</fullName>
    </submittedName>
</protein>
<dbReference type="EMBL" id="JAACAK010000009">
    <property type="protein sequence ID" value="NIR73667.1"/>
    <property type="molecule type" value="Genomic_DNA"/>
</dbReference>
<evidence type="ECO:0000313" key="2">
    <source>
        <dbReference type="EMBL" id="NIR73667.1"/>
    </source>
</evidence>
<proteinExistence type="predicted"/>
<dbReference type="SUPFAM" id="SSF55729">
    <property type="entry name" value="Acyl-CoA N-acyltransferases (Nat)"/>
    <property type="match status" value="1"/>
</dbReference>
<dbReference type="InterPro" id="IPR016181">
    <property type="entry name" value="Acyl_CoA_acyltransferase"/>
</dbReference>
<dbReference type="Gene3D" id="3.40.630.30">
    <property type="match status" value="1"/>
</dbReference>
<feature type="domain" description="N-acetyltransferase" evidence="1">
    <location>
        <begin position="1"/>
        <end position="161"/>
    </location>
</feature>
<organism evidence="2 3">
    <name type="scientific">Candidatus Kutchimonas denitrificans</name>
    <dbReference type="NCBI Taxonomy" id="3056748"/>
    <lineage>
        <taxon>Bacteria</taxon>
        <taxon>Pseudomonadati</taxon>
        <taxon>Gemmatimonadota</taxon>
        <taxon>Gemmatimonadia</taxon>
        <taxon>Candidatus Palauibacterales</taxon>
        <taxon>Candidatus Palauibacteraceae</taxon>
        <taxon>Candidatus Kutchimonas</taxon>
    </lineage>
</organism>
<dbReference type="Pfam" id="PF00583">
    <property type="entry name" value="Acetyltransf_1"/>
    <property type="match status" value="1"/>
</dbReference>
<sequence>MSPASRSERSTIEGMLDPYLRELSTYREVRVGPVDAAAYAYLEDYWTDPNRFPFLIWQGDLIVGFALLRRFASEDPPRMQMAEFYIAPCHRREGIGQAAAAAFFERFPGPWELETQIRNEAAIDFWTRCIKRTADDSSSIEEFEASDGRRLRFRFHVGPAA</sequence>
<evidence type="ECO:0000313" key="3">
    <source>
        <dbReference type="Proteomes" id="UP000702544"/>
    </source>
</evidence>
<dbReference type="PROSITE" id="PS51186">
    <property type="entry name" value="GNAT"/>
    <property type="match status" value="1"/>
</dbReference>
<dbReference type="GO" id="GO:0016747">
    <property type="term" value="F:acyltransferase activity, transferring groups other than amino-acyl groups"/>
    <property type="evidence" value="ECO:0007669"/>
    <property type="project" value="InterPro"/>
</dbReference>
<evidence type="ECO:0000259" key="1">
    <source>
        <dbReference type="PROSITE" id="PS51186"/>
    </source>
</evidence>
<comment type="caution">
    <text evidence="2">The sequence shown here is derived from an EMBL/GenBank/DDBJ whole genome shotgun (WGS) entry which is preliminary data.</text>
</comment>
<dbReference type="AlphaFoldDB" id="A0AAE5C9Q2"/>